<dbReference type="GO" id="GO:0051539">
    <property type="term" value="F:4 iron, 4 sulfur cluster binding"/>
    <property type="evidence" value="ECO:0007669"/>
    <property type="project" value="UniProtKB-KW"/>
</dbReference>
<evidence type="ECO:0000256" key="6">
    <source>
        <dbReference type="ARBA" id="ARBA00022723"/>
    </source>
</evidence>
<dbReference type="GO" id="GO:0006281">
    <property type="term" value="P:DNA repair"/>
    <property type="evidence" value="ECO:0007669"/>
    <property type="project" value="UniProtKB-KW"/>
</dbReference>
<accession>A0AAU7JHV4</accession>
<evidence type="ECO:0000256" key="10">
    <source>
        <dbReference type="ARBA" id="ARBA00023014"/>
    </source>
</evidence>
<evidence type="ECO:0000313" key="14">
    <source>
        <dbReference type="EMBL" id="XBO39771.1"/>
    </source>
</evidence>
<comment type="catalytic activity">
    <reaction evidence="1">
        <text>Hydrolyzes single-stranded DNA or mismatched double-stranded DNA and polynucleotides, releasing free uracil.</text>
        <dbReference type="EC" id="3.2.2.27"/>
    </reaction>
</comment>
<keyword evidence="6" id="KW-0479">Metal-binding</keyword>
<evidence type="ECO:0000256" key="12">
    <source>
        <dbReference type="SAM" id="MobiDB-lite"/>
    </source>
</evidence>
<gene>
    <name evidence="14" type="ORF">ABEG18_03025</name>
</gene>
<dbReference type="PANTHER" id="PTHR33693">
    <property type="entry name" value="TYPE-5 URACIL-DNA GLYCOSYLASE"/>
    <property type="match status" value="1"/>
</dbReference>
<reference evidence="14" key="1">
    <citation type="submission" date="2024-05" db="EMBL/GenBank/DDBJ databases">
        <authorList>
            <person name="Kim S."/>
            <person name="Heo J."/>
            <person name="Choi H."/>
            <person name="Choi Y."/>
            <person name="Kwon S.-W."/>
            <person name="Kim Y."/>
        </authorList>
    </citation>
    <scope>NUCLEOTIDE SEQUENCE</scope>
    <source>
        <strain evidence="14">KACC 23698</strain>
    </source>
</reference>
<dbReference type="InterPro" id="IPR005273">
    <property type="entry name" value="Ura-DNA_glyco_family4"/>
</dbReference>
<dbReference type="InterPro" id="IPR051536">
    <property type="entry name" value="UDG_Type-4/5"/>
</dbReference>
<dbReference type="SUPFAM" id="SSF52141">
    <property type="entry name" value="Uracil-DNA glycosylase-like"/>
    <property type="match status" value="1"/>
</dbReference>
<protein>
    <recommendedName>
        <fullName evidence="4">Type-4 uracil-DNA glycosylase</fullName>
        <ecNumber evidence="3">3.2.2.27</ecNumber>
    </recommendedName>
</protein>
<proteinExistence type="inferred from homology"/>
<dbReference type="AlphaFoldDB" id="A0AAU7JHV4"/>
<dbReference type="InterPro" id="IPR036895">
    <property type="entry name" value="Uracil-DNA_glycosylase-like_sf"/>
</dbReference>
<dbReference type="NCBIfam" id="TIGR00758">
    <property type="entry name" value="UDG_fam4"/>
    <property type="match status" value="1"/>
</dbReference>
<dbReference type="RefSeq" id="WP_406856620.1">
    <property type="nucleotide sequence ID" value="NZ_CP157484.1"/>
</dbReference>
<evidence type="ECO:0000256" key="5">
    <source>
        <dbReference type="ARBA" id="ARBA00022485"/>
    </source>
</evidence>
<dbReference type="SMART" id="SM00986">
    <property type="entry name" value="UDG"/>
    <property type="match status" value="1"/>
</dbReference>
<feature type="region of interest" description="Disordered" evidence="12">
    <location>
        <begin position="41"/>
        <end position="64"/>
    </location>
</feature>
<dbReference type="PANTHER" id="PTHR33693:SF1">
    <property type="entry name" value="TYPE-4 URACIL-DNA GLYCOSYLASE"/>
    <property type="match status" value="1"/>
</dbReference>
<evidence type="ECO:0000256" key="3">
    <source>
        <dbReference type="ARBA" id="ARBA00012030"/>
    </source>
</evidence>
<feature type="domain" description="Uracil-DNA glycosylase-like" evidence="13">
    <location>
        <begin position="107"/>
        <end position="257"/>
    </location>
</feature>
<comment type="similarity">
    <text evidence="2">Belongs to the uracil-DNA glycosylase (UDG) superfamily. Type 4 (UDGa) family.</text>
</comment>
<feature type="compositionally biased region" description="Low complexity" evidence="12">
    <location>
        <begin position="52"/>
        <end position="64"/>
    </location>
</feature>
<evidence type="ECO:0000256" key="11">
    <source>
        <dbReference type="ARBA" id="ARBA00023204"/>
    </source>
</evidence>
<dbReference type="InterPro" id="IPR005122">
    <property type="entry name" value="Uracil-DNA_glycosylase-like"/>
</dbReference>
<evidence type="ECO:0000256" key="7">
    <source>
        <dbReference type="ARBA" id="ARBA00022763"/>
    </source>
</evidence>
<evidence type="ECO:0000256" key="4">
    <source>
        <dbReference type="ARBA" id="ARBA00019403"/>
    </source>
</evidence>
<organism evidence="14">
    <name type="scientific">Alsobacter sp. KACC 23698</name>
    <dbReference type="NCBI Taxonomy" id="3149229"/>
    <lineage>
        <taxon>Bacteria</taxon>
        <taxon>Pseudomonadati</taxon>
        <taxon>Pseudomonadota</taxon>
        <taxon>Alphaproteobacteria</taxon>
        <taxon>Hyphomicrobiales</taxon>
        <taxon>Alsobacteraceae</taxon>
        <taxon>Alsobacter</taxon>
    </lineage>
</organism>
<sequence length="265" mass="28824">MALTEIDPARAAADLLAWYAEMGVDAMLDEEPHDRFAEAVPVQRAPPPPPQTEQRPAAFAGASASADDVEAQARMLARSARSLDELRALLQGFEGCALKLTARSLVFADGDPEGRVMFVGEAPGAEEDRSGLPFVGRSGQLLDRMLAAIGLDRTQVYVANVIPWRPPGNRTPTPQELATCLPFVARQIELSKAEILVCLGGPSAQSLLGVTDGIQRTRGRWMDYDAGSRRIKALATLHPAYLLRQPLQKRLAWRDFKMIRAALDG</sequence>
<dbReference type="SMART" id="SM00987">
    <property type="entry name" value="UreE_C"/>
    <property type="match status" value="1"/>
</dbReference>
<dbReference type="Pfam" id="PF03167">
    <property type="entry name" value="UDG"/>
    <property type="match status" value="1"/>
</dbReference>
<evidence type="ECO:0000256" key="1">
    <source>
        <dbReference type="ARBA" id="ARBA00001400"/>
    </source>
</evidence>
<dbReference type="CDD" id="cd10030">
    <property type="entry name" value="UDG-F4_TTUDGA_SPO1dp_like"/>
    <property type="match status" value="1"/>
</dbReference>
<keyword evidence="7" id="KW-0227">DNA damage</keyword>
<keyword evidence="8 14" id="KW-0378">Hydrolase</keyword>
<keyword evidence="10" id="KW-0411">Iron-sulfur</keyword>
<dbReference type="EMBL" id="CP157484">
    <property type="protein sequence ID" value="XBO39771.1"/>
    <property type="molecule type" value="Genomic_DNA"/>
</dbReference>
<dbReference type="GO" id="GO:0004844">
    <property type="term" value="F:uracil DNA N-glycosylase activity"/>
    <property type="evidence" value="ECO:0007669"/>
    <property type="project" value="UniProtKB-EC"/>
</dbReference>
<evidence type="ECO:0000256" key="2">
    <source>
        <dbReference type="ARBA" id="ARBA00006521"/>
    </source>
</evidence>
<keyword evidence="9" id="KW-0408">Iron</keyword>
<keyword evidence="11" id="KW-0234">DNA repair</keyword>
<keyword evidence="14" id="KW-0326">Glycosidase</keyword>
<dbReference type="Gene3D" id="3.40.470.10">
    <property type="entry name" value="Uracil-DNA glycosylase-like domain"/>
    <property type="match status" value="1"/>
</dbReference>
<evidence type="ECO:0000256" key="9">
    <source>
        <dbReference type="ARBA" id="ARBA00023004"/>
    </source>
</evidence>
<dbReference type="GO" id="GO:0046872">
    <property type="term" value="F:metal ion binding"/>
    <property type="evidence" value="ECO:0007669"/>
    <property type="project" value="UniProtKB-KW"/>
</dbReference>
<evidence type="ECO:0000256" key="8">
    <source>
        <dbReference type="ARBA" id="ARBA00022801"/>
    </source>
</evidence>
<name>A0AAU7JHV4_9HYPH</name>
<evidence type="ECO:0000259" key="13">
    <source>
        <dbReference type="SMART" id="SM00986"/>
    </source>
</evidence>
<keyword evidence="5" id="KW-0004">4Fe-4S</keyword>
<dbReference type="EC" id="3.2.2.27" evidence="3"/>